<keyword evidence="3" id="KW-1185">Reference proteome</keyword>
<proteinExistence type="predicted"/>
<reference evidence="2 3" key="1">
    <citation type="journal article" date="2007" name="Nature">
        <title>Evolution of genes and genomes on the Drosophila phylogeny.</title>
        <authorList>
            <consortium name="Drosophila 12 Genomes Consortium"/>
            <person name="Clark A.G."/>
            <person name="Eisen M.B."/>
            <person name="Smith D.R."/>
            <person name="Bergman C.M."/>
            <person name="Oliver B."/>
            <person name="Markow T.A."/>
            <person name="Kaufman T.C."/>
            <person name="Kellis M."/>
            <person name="Gelbart W."/>
            <person name="Iyer V.N."/>
            <person name="Pollard D.A."/>
            <person name="Sackton T.B."/>
            <person name="Larracuente A.M."/>
            <person name="Singh N.D."/>
            <person name="Abad J.P."/>
            <person name="Abt D.N."/>
            <person name="Adryan B."/>
            <person name="Aguade M."/>
            <person name="Akashi H."/>
            <person name="Anderson W.W."/>
            <person name="Aquadro C.F."/>
            <person name="Ardell D.H."/>
            <person name="Arguello R."/>
            <person name="Artieri C.G."/>
            <person name="Barbash D.A."/>
            <person name="Barker D."/>
            <person name="Barsanti P."/>
            <person name="Batterham P."/>
            <person name="Batzoglou S."/>
            <person name="Begun D."/>
            <person name="Bhutkar A."/>
            <person name="Blanco E."/>
            <person name="Bosak S.A."/>
            <person name="Bradley R.K."/>
            <person name="Brand A.D."/>
            <person name="Brent M.R."/>
            <person name="Brooks A.N."/>
            <person name="Brown R.H."/>
            <person name="Butlin R.K."/>
            <person name="Caggese C."/>
            <person name="Calvi B.R."/>
            <person name="Bernardo de Carvalho A."/>
            <person name="Caspi A."/>
            <person name="Castrezana S."/>
            <person name="Celniker S.E."/>
            <person name="Chang J.L."/>
            <person name="Chapple C."/>
            <person name="Chatterji S."/>
            <person name="Chinwalla A."/>
            <person name="Civetta A."/>
            <person name="Clifton S.W."/>
            <person name="Comeron J.M."/>
            <person name="Costello J.C."/>
            <person name="Coyne J.A."/>
            <person name="Daub J."/>
            <person name="David R.G."/>
            <person name="Delcher A.L."/>
            <person name="Delehaunty K."/>
            <person name="Do C.B."/>
            <person name="Ebling H."/>
            <person name="Edwards K."/>
            <person name="Eickbush T."/>
            <person name="Evans J.D."/>
            <person name="Filipski A."/>
            <person name="Findeiss S."/>
            <person name="Freyhult E."/>
            <person name="Fulton L."/>
            <person name="Fulton R."/>
            <person name="Garcia A.C."/>
            <person name="Gardiner A."/>
            <person name="Garfield D.A."/>
            <person name="Garvin B.E."/>
            <person name="Gibson G."/>
            <person name="Gilbert D."/>
            <person name="Gnerre S."/>
            <person name="Godfrey J."/>
            <person name="Good R."/>
            <person name="Gotea V."/>
            <person name="Gravely B."/>
            <person name="Greenberg A.J."/>
            <person name="Griffiths-Jones S."/>
            <person name="Gross S."/>
            <person name="Guigo R."/>
            <person name="Gustafson E.A."/>
            <person name="Haerty W."/>
            <person name="Hahn M.W."/>
            <person name="Halligan D.L."/>
            <person name="Halpern A.L."/>
            <person name="Halter G.M."/>
            <person name="Han M.V."/>
            <person name="Heger A."/>
            <person name="Hillier L."/>
            <person name="Hinrichs A.S."/>
            <person name="Holmes I."/>
            <person name="Hoskins R.A."/>
            <person name="Hubisz M.J."/>
            <person name="Hultmark D."/>
            <person name="Huntley M.A."/>
            <person name="Jaffe D.B."/>
            <person name="Jagadeeshan S."/>
            <person name="Jeck W.R."/>
            <person name="Johnson J."/>
            <person name="Jones C.D."/>
            <person name="Jordan W.C."/>
            <person name="Karpen G.H."/>
            <person name="Kataoka E."/>
            <person name="Keightley P.D."/>
            <person name="Kheradpour P."/>
            <person name="Kirkness E.F."/>
            <person name="Koerich L.B."/>
            <person name="Kristiansen K."/>
            <person name="Kudrna D."/>
            <person name="Kulathinal R.J."/>
            <person name="Kumar S."/>
            <person name="Kwok R."/>
            <person name="Lander E."/>
            <person name="Langley C.H."/>
            <person name="Lapoint R."/>
            <person name="Lazzaro B.P."/>
            <person name="Lee S.J."/>
            <person name="Levesque L."/>
            <person name="Li R."/>
            <person name="Lin C.F."/>
            <person name="Lin M.F."/>
            <person name="Lindblad-Toh K."/>
            <person name="Llopart A."/>
            <person name="Long M."/>
            <person name="Low L."/>
            <person name="Lozovsky E."/>
            <person name="Lu J."/>
            <person name="Luo M."/>
            <person name="Machado C.A."/>
            <person name="Makalowski W."/>
            <person name="Marzo M."/>
            <person name="Matsuda M."/>
            <person name="Matzkin L."/>
            <person name="McAllister B."/>
            <person name="McBride C.S."/>
            <person name="McKernan B."/>
            <person name="McKernan K."/>
            <person name="Mendez-Lago M."/>
            <person name="Minx P."/>
            <person name="Mollenhauer M.U."/>
            <person name="Montooth K."/>
            <person name="Mount S.M."/>
            <person name="Mu X."/>
            <person name="Myers E."/>
            <person name="Negre B."/>
            <person name="Newfeld S."/>
            <person name="Nielsen R."/>
            <person name="Noor M.A."/>
            <person name="O'Grady P."/>
            <person name="Pachter L."/>
            <person name="Papaceit M."/>
            <person name="Parisi M.J."/>
            <person name="Parisi M."/>
            <person name="Parts L."/>
            <person name="Pedersen J.S."/>
            <person name="Pesole G."/>
            <person name="Phillippy A.M."/>
            <person name="Ponting C.P."/>
            <person name="Pop M."/>
            <person name="Porcelli D."/>
            <person name="Powell J.R."/>
            <person name="Prohaska S."/>
            <person name="Pruitt K."/>
            <person name="Puig M."/>
            <person name="Quesneville H."/>
            <person name="Ram K.R."/>
            <person name="Rand D."/>
            <person name="Rasmussen M.D."/>
            <person name="Reed L.K."/>
            <person name="Reenan R."/>
            <person name="Reily A."/>
            <person name="Remington K.A."/>
            <person name="Rieger T.T."/>
            <person name="Ritchie M.G."/>
            <person name="Robin C."/>
            <person name="Rogers Y.H."/>
            <person name="Rohde C."/>
            <person name="Rozas J."/>
            <person name="Rubenfield M.J."/>
            <person name="Ruiz A."/>
            <person name="Russo S."/>
            <person name="Salzberg S.L."/>
            <person name="Sanchez-Gracia A."/>
            <person name="Saranga D.J."/>
            <person name="Sato H."/>
            <person name="Schaeffer S.W."/>
            <person name="Schatz M.C."/>
            <person name="Schlenke T."/>
            <person name="Schwartz R."/>
            <person name="Segarra C."/>
            <person name="Singh R.S."/>
            <person name="Sirot L."/>
            <person name="Sirota M."/>
            <person name="Sisneros N.B."/>
            <person name="Smith C.D."/>
            <person name="Smith T.F."/>
            <person name="Spieth J."/>
            <person name="Stage D.E."/>
            <person name="Stark A."/>
            <person name="Stephan W."/>
            <person name="Strausberg R.L."/>
            <person name="Strempel S."/>
            <person name="Sturgill D."/>
            <person name="Sutton G."/>
            <person name="Sutton G.G."/>
            <person name="Tao W."/>
            <person name="Teichmann S."/>
            <person name="Tobari Y.N."/>
            <person name="Tomimura Y."/>
            <person name="Tsolas J.M."/>
            <person name="Valente V.L."/>
            <person name="Venter E."/>
            <person name="Venter J.C."/>
            <person name="Vicario S."/>
            <person name="Vieira F.G."/>
            <person name="Vilella A.J."/>
            <person name="Villasante A."/>
            <person name="Walenz B."/>
            <person name="Wang J."/>
            <person name="Wasserman M."/>
            <person name="Watts T."/>
            <person name="Wilson D."/>
            <person name="Wilson R.K."/>
            <person name="Wing R.A."/>
            <person name="Wolfner M.F."/>
            <person name="Wong A."/>
            <person name="Wong G.K."/>
            <person name="Wu C.I."/>
            <person name="Wu G."/>
            <person name="Yamamoto D."/>
            <person name="Yang H.P."/>
            <person name="Yang S.P."/>
            <person name="Yorke J.A."/>
            <person name="Yoshida K."/>
            <person name="Zdobnov E."/>
            <person name="Zhang P."/>
            <person name="Zhang Y."/>
            <person name="Zimin A.V."/>
            <person name="Baldwin J."/>
            <person name="Abdouelleil A."/>
            <person name="Abdulkadir J."/>
            <person name="Abebe A."/>
            <person name="Abera B."/>
            <person name="Abreu J."/>
            <person name="Acer S.C."/>
            <person name="Aftuck L."/>
            <person name="Alexander A."/>
            <person name="An P."/>
            <person name="Anderson E."/>
            <person name="Anderson S."/>
            <person name="Arachi H."/>
            <person name="Azer M."/>
            <person name="Bachantsang P."/>
            <person name="Barry A."/>
            <person name="Bayul T."/>
            <person name="Berlin A."/>
            <person name="Bessette D."/>
            <person name="Bloom T."/>
            <person name="Blye J."/>
            <person name="Boguslavskiy L."/>
            <person name="Bonnet C."/>
            <person name="Boukhgalter B."/>
            <person name="Bourzgui I."/>
            <person name="Brown A."/>
            <person name="Cahill P."/>
            <person name="Channer S."/>
            <person name="Cheshatsang Y."/>
            <person name="Chuda L."/>
            <person name="Citroen M."/>
            <person name="Collymore A."/>
            <person name="Cooke P."/>
            <person name="Costello M."/>
            <person name="D'Aco K."/>
            <person name="Daza R."/>
            <person name="De Haan G."/>
            <person name="DeGray S."/>
            <person name="DeMaso C."/>
            <person name="Dhargay N."/>
            <person name="Dooley K."/>
            <person name="Dooley E."/>
            <person name="Doricent M."/>
            <person name="Dorje P."/>
            <person name="Dorjee K."/>
            <person name="Dupes A."/>
            <person name="Elong R."/>
            <person name="Falk J."/>
            <person name="Farina A."/>
            <person name="Faro S."/>
            <person name="Ferguson D."/>
            <person name="Fisher S."/>
            <person name="Foley C.D."/>
            <person name="Franke A."/>
            <person name="Friedrich D."/>
            <person name="Gadbois L."/>
            <person name="Gearin G."/>
            <person name="Gearin C.R."/>
            <person name="Giannoukos G."/>
            <person name="Goode T."/>
            <person name="Graham J."/>
            <person name="Grandbois E."/>
            <person name="Grewal S."/>
            <person name="Gyaltsen K."/>
            <person name="Hafez N."/>
            <person name="Hagos B."/>
            <person name="Hall J."/>
            <person name="Henson C."/>
            <person name="Hollinger A."/>
            <person name="Honan T."/>
            <person name="Huard M.D."/>
            <person name="Hughes L."/>
            <person name="Hurhula B."/>
            <person name="Husby M.E."/>
            <person name="Kamat A."/>
            <person name="Kanga B."/>
            <person name="Kashin S."/>
            <person name="Khazanovich D."/>
            <person name="Kisner P."/>
            <person name="Lance K."/>
            <person name="Lara M."/>
            <person name="Lee W."/>
            <person name="Lennon N."/>
            <person name="Letendre F."/>
            <person name="LeVine R."/>
            <person name="Lipovsky A."/>
            <person name="Liu X."/>
            <person name="Liu J."/>
            <person name="Liu S."/>
            <person name="Lokyitsang T."/>
            <person name="Lokyitsang Y."/>
            <person name="Lubonja R."/>
            <person name="Lui A."/>
            <person name="MacDonald P."/>
            <person name="Magnisalis V."/>
            <person name="Maru K."/>
            <person name="Matthews C."/>
            <person name="McCusker W."/>
            <person name="McDonough S."/>
            <person name="Mehta T."/>
            <person name="Meldrim J."/>
            <person name="Meneus L."/>
            <person name="Mihai O."/>
            <person name="Mihalev A."/>
            <person name="Mihova T."/>
            <person name="Mittelman R."/>
            <person name="Mlenga V."/>
            <person name="Montmayeur A."/>
            <person name="Mulrain L."/>
            <person name="Navidi A."/>
            <person name="Naylor J."/>
            <person name="Negash T."/>
            <person name="Nguyen T."/>
            <person name="Nguyen N."/>
            <person name="Nicol R."/>
            <person name="Norbu C."/>
            <person name="Norbu N."/>
            <person name="Novod N."/>
            <person name="O'Neill B."/>
            <person name="Osman S."/>
            <person name="Markiewicz E."/>
            <person name="Oyono O.L."/>
            <person name="Patti C."/>
            <person name="Phunkhang P."/>
            <person name="Pierre F."/>
            <person name="Priest M."/>
            <person name="Raghuraman S."/>
            <person name="Rege F."/>
            <person name="Reyes R."/>
            <person name="Rise C."/>
            <person name="Rogov P."/>
            <person name="Ross K."/>
            <person name="Ryan E."/>
            <person name="Settipalli S."/>
            <person name="Shea T."/>
            <person name="Sherpa N."/>
            <person name="Shi L."/>
            <person name="Shih D."/>
            <person name="Sparrow T."/>
            <person name="Spaulding J."/>
            <person name="Stalker J."/>
            <person name="Stange-Thomann N."/>
            <person name="Stavropoulos S."/>
            <person name="Stone C."/>
            <person name="Strader C."/>
            <person name="Tesfaye S."/>
            <person name="Thomson T."/>
            <person name="Thoulutsang Y."/>
            <person name="Thoulutsang D."/>
            <person name="Topham K."/>
            <person name="Topping I."/>
            <person name="Tsamla T."/>
            <person name="Vassiliev H."/>
            <person name="Vo A."/>
            <person name="Wangchuk T."/>
            <person name="Wangdi T."/>
            <person name="Weiand M."/>
            <person name="Wilkinson J."/>
            <person name="Wilson A."/>
            <person name="Yadav S."/>
            <person name="Young G."/>
            <person name="Yu Q."/>
            <person name="Zembek L."/>
            <person name="Zhong D."/>
            <person name="Zimmer A."/>
            <person name="Zwirko Z."/>
            <person name="Jaffe D.B."/>
            <person name="Alvarez P."/>
            <person name="Brockman W."/>
            <person name="Butler J."/>
            <person name="Chin C."/>
            <person name="Gnerre S."/>
            <person name="Grabherr M."/>
            <person name="Kleber M."/>
            <person name="Mauceli E."/>
            <person name="MacCallum I."/>
        </authorList>
    </citation>
    <scope>NUCLEOTIDE SEQUENCE [LARGE SCALE GENOMIC DNA]</scope>
    <source>
        <strain evidence="3">Tucson 15010-1051.87</strain>
    </source>
</reference>
<evidence type="ECO:0000313" key="2">
    <source>
        <dbReference type="EMBL" id="KRF82978.1"/>
    </source>
</evidence>
<keyword evidence="1" id="KW-0175">Coiled coil</keyword>
<gene>
    <name evidence="2" type="primary">Dvir\GJ26119</name>
    <name evidence="2" type="ORF">Dvir_GJ26119</name>
</gene>
<evidence type="ECO:0000256" key="1">
    <source>
        <dbReference type="SAM" id="Coils"/>
    </source>
</evidence>
<dbReference type="InParanoid" id="A0A0Q9WFG3"/>
<dbReference type="EMBL" id="CH940650">
    <property type="protein sequence ID" value="KRF82978.1"/>
    <property type="molecule type" value="Genomic_DNA"/>
</dbReference>
<dbReference type="Proteomes" id="UP000008792">
    <property type="component" value="Unassembled WGS sequence"/>
</dbReference>
<organism evidence="2 3">
    <name type="scientific">Drosophila virilis</name>
    <name type="common">Fruit fly</name>
    <dbReference type="NCBI Taxonomy" id="7244"/>
    <lineage>
        <taxon>Eukaryota</taxon>
        <taxon>Metazoa</taxon>
        <taxon>Ecdysozoa</taxon>
        <taxon>Arthropoda</taxon>
        <taxon>Hexapoda</taxon>
        <taxon>Insecta</taxon>
        <taxon>Pterygota</taxon>
        <taxon>Neoptera</taxon>
        <taxon>Endopterygota</taxon>
        <taxon>Diptera</taxon>
        <taxon>Brachycera</taxon>
        <taxon>Muscomorpha</taxon>
        <taxon>Ephydroidea</taxon>
        <taxon>Drosophilidae</taxon>
        <taxon>Drosophila</taxon>
    </lineage>
</organism>
<dbReference type="AlphaFoldDB" id="A0A0Q9WFG3"/>
<accession>A0A0Q9WFG3</accession>
<protein>
    <submittedName>
        <fullName evidence="2">Uncharacterized protein, isoform A</fullName>
    </submittedName>
</protein>
<sequence>MKYGRSAIPNWYPTSFCVYKCGQATFQMKDSNIPRLHSTLVFIMDHFTIAELCSARLLKEFLAATNSPHLHDMEGINLPEQQMKTFFSKNTQKQLFKAFGEVAWHGVALCRWLNCIETCIKLQITKNLLLKMGKLVRNIEHIDLRNNASNRFCEVFKVSIESLSVGDFITFIRTLYNDKDIVCAYGLYLLARIIENCKNISEEIGLFTKSFYEFLSDKRENYYLWDPLMELLRQFEHVPKTQHGWWRFPAFFSLHYNDEAKDFYRIEYDVNIELINECKNLEELQKHLINKLNCQTEEEKYFVMQQTVDLFLEKNVHQWSQLEEFHLDPVEVLENGTFKTISHLSKLLSVHDKQLQDDKVIETFRLLLRNYPSRWIIPGNILKYVCKHLDIYKTEKLLDEMIANSNDNWELGSILYSTNSLSVSKLINELLYCKTPTGISRIAYAYLNSLSTWNIKDHIKRSNYIMYVSRMEEKQSVHTLFDELLNINEQITKKVVLENSRDHRIQMRIIRTFLNYESLPEYWSDMLWTALLAPNNLLNITYLFECLVAKLLPSYELLLEKLKTLTSLQSNQQESIISVFYIYCTRNWDSLKLEQLQTAFESLWLHIMTVKFQTMFFSQLILHRLIVKCMEKSIDLPFLDVMKSNLELLIGDKVFEYRVEARLLLPKILEYYPAADSILYMTNAPFDEYNNPKWDYSQNEMEKLDSIRSAFKAKCLTA</sequence>
<feature type="coiled-coil region" evidence="1">
    <location>
        <begin position="271"/>
        <end position="298"/>
    </location>
</feature>
<evidence type="ECO:0000313" key="3">
    <source>
        <dbReference type="Proteomes" id="UP000008792"/>
    </source>
</evidence>
<dbReference type="STRING" id="7244.A0A0Q9WFG3"/>
<dbReference type="OrthoDB" id="7834989at2759"/>
<name>A0A0Q9WFG3_DROVI</name>